<dbReference type="OrthoDB" id="10678662at2759"/>
<reference evidence="1" key="1">
    <citation type="submission" date="2021-03" db="EMBL/GenBank/DDBJ databases">
        <title>Draft genome sequence of rust myrtle Austropuccinia psidii MF-1, a brazilian biotype.</title>
        <authorList>
            <person name="Quecine M.C."/>
            <person name="Pachon D.M.R."/>
            <person name="Bonatelli M.L."/>
            <person name="Correr F.H."/>
            <person name="Franceschini L.M."/>
            <person name="Leite T.F."/>
            <person name="Margarido G.R.A."/>
            <person name="Almeida C.A."/>
            <person name="Ferrarezi J.A."/>
            <person name="Labate C.A."/>
        </authorList>
    </citation>
    <scope>NUCLEOTIDE SEQUENCE</scope>
    <source>
        <strain evidence="1">MF-1</strain>
    </source>
</reference>
<dbReference type="EMBL" id="AVOT02002082">
    <property type="protein sequence ID" value="MBW0469107.1"/>
    <property type="molecule type" value="Genomic_DNA"/>
</dbReference>
<evidence type="ECO:0000313" key="2">
    <source>
        <dbReference type="Proteomes" id="UP000765509"/>
    </source>
</evidence>
<dbReference type="Proteomes" id="UP000765509">
    <property type="component" value="Unassembled WGS sequence"/>
</dbReference>
<organism evidence="1 2">
    <name type="scientific">Austropuccinia psidii MF-1</name>
    <dbReference type="NCBI Taxonomy" id="1389203"/>
    <lineage>
        <taxon>Eukaryota</taxon>
        <taxon>Fungi</taxon>
        <taxon>Dikarya</taxon>
        <taxon>Basidiomycota</taxon>
        <taxon>Pucciniomycotina</taxon>
        <taxon>Pucciniomycetes</taxon>
        <taxon>Pucciniales</taxon>
        <taxon>Sphaerophragmiaceae</taxon>
        <taxon>Austropuccinia</taxon>
    </lineage>
</organism>
<keyword evidence="2" id="KW-1185">Reference proteome</keyword>
<name>A0A9Q3GJR1_9BASI</name>
<accession>A0A9Q3GJR1</accession>
<protein>
    <submittedName>
        <fullName evidence="1">Uncharacterized protein</fullName>
    </submittedName>
</protein>
<sequence>MEIFVIDQLIEAQISPELTLEMKEDLIKILSEFREAFVSDNERLGAIKGHEVEIMLNVERCYPSQLRIPSHLASPRATKELEAHIKMLMKLGVIRKA</sequence>
<evidence type="ECO:0000313" key="1">
    <source>
        <dbReference type="EMBL" id="MBW0469107.1"/>
    </source>
</evidence>
<gene>
    <name evidence="1" type="ORF">O181_008822</name>
</gene>
<comment type="caution">
    <text evidence="1">The sequence shown here is derived from an EMBL/GenBank/DDBJ whole genome shotgun (WGS) entry which is preliminary data.</text>
</comment>
<proteinExistence type="predicted"/>
<dbReference type="AlphaFoldDB" id="A0A9Q3GJR1"/>